<sequence>MMLMTFEAYESVVDESGYEARGRERQALSLGIDRLERIQRGVFRLEDLVESLLYVRRLWTIFIEDLSHPENGLPDKLRADIISIGLWVVKEADRLREERSNDVMQLIEINRLIRDAL</sequence>
<evidence type="ECO:0000313" key="2">
    <source>
        <dbReference type="Proteomes" id="UP000215703"/>
    </source>
</evidence>
<name>A0A2U8P953_9BRAD</name>
<accession>A0A2U8P953</accession>
<dbReference type="Proteomes" id="UP000215703">
    <property type="component" value="Chromosome"/>
</dbReference>
<dbReference type="InterPro" id="IPR010845">
    <property type="entry name" value="FlaF"/>
</dbReference>
<reference evidence="1 2" key="1">
    <citation type="journal article" date="2014" name="Int. J. Syst. Evol. Microbiol.">
        <title>Bradyrhizobium ottawaense sp. nov., a symbiotic nitrogen fixing bacterium from root nodules of soybeans in Canada.</title>
        <authorList>
            <person name="Yu X."/>
            <person name="Cloutier S."/>
            <person name="Tambong J.T."/>
            <person name="Bromfield E.S."/>
        </authorList>
    </citation>
    <scope>NUCLEOTIDE SEQUENCE [LARGE SCALE GENOMIC DNA]</scope>
    <source>
        <strain evidence="1 2">OO99</strain>
    </source>
</reference>
<evidence type="ECO:0000313" key="1">
    <source>
        <dbReference type="EMBL" id="AWL94271.1"/>
    </source>
</evidence>
<dbReference type="AlphaFoldDB" id="A0A2U8P953"/>
<dbReference type="EMBL" id="CP029425">
    <property type="protein sequence ID" value="AWL94271.1"/>
    <property type="molecule type" value="Genomic_DNA"/>
</dbReference>
<gene>
    <name evidence="1" type="ORF">CIT37_20480</name>
</gene>
<protein>
    <submittedName>
        <fullName evidence="1">Flagellar biosynthesis regulator FlhF</fullName>
    </submittedName>
</protein>
<dbReference type="Pfam" id="PF07309">
    <property type="entry name" value="FlaF"/>
    <property type="match status" value="1"/>
</dbReference>
<keyword evidence="1" id="KW-0282">Flagellum</keyword>
<dbReference type="OrthoDB" id="9808944at2"/>
<dbReference type="GO" id="GO:0044781">
    <property type="term" value="P:bacterial-type flagellum organization"/>
    <property type="evidence" value="ECO:0007669"/>
    <property type="project" value="InterPro"/>
</dbReference>
<keyword evidence="1" id="KW-0966">Cell projection</keyword>
<keyword evidence="1" id="KW-0969">Cilium</keyword>
<dbReference type="KEGG" id="bot:CIT37_20480"/>
<dbReference type="NCBIfam" id="NF009434">
    <property type="entry name" value="PRK12793.1"/>
    <property type="match status" value="1"/>
</dbReference>
<proteinExistence type="predicted"/>
<organism evidence="1 2">
    <name type="scientific">Bradyrhizobium ottawaense</name>
    <dbReference type="NCBI Taxonomy" id="931866"/>
    <lineage>
        <taxon>Bacteria</taxon>
        <taxon>Pseudomonadati</taxon>
        <taxon>Pseudomonadota</taxon>
        <taxon>Alphaproteobacteria</taxon>
        <taxon>Hyphomicrobiales</taxon>
        <taxon>Nitrobacteraceae</taxon>
        <taxon>Bradyrhizobium</taxon>
    </lineage>
</organism>
<reference evidence="1 2" key="2">
    <citation type="journal article" date="2017" name="Syst. Appl. Microbiol.">
        <title>Soybeans inoculated with root zone soils of Canadian native legumes harbour diverse and novel Bradyrhizobium spp. that possess agricultural potential.</title>
        <authorList>
            <person name="Bromfield E.S.P."/>
            <person name="Cloutier S."/>
            <person name="Tambong J.T."/>
            <person name="Tran Thi T.V."/>
        </authorList>
    </citation>
    <scope>NUCLEOTIDE SEQUENCE [LARGE SCALE GENOMIC DNA]</scope>
    <source>
        <strain evidence="1 2">OO99</strain>
    </source>
</reference>